<dbReference type="EMBL" id="JH431107">
    <property type="status" value="NOT_ANNOTATED_CDS"/>
    <property type="molecule type" value="Genomic_DNA"/>
</dbReference>
<dbReference type="HOGENOM" id="CLU_033666_12_6_1"/>
<name>T1IMZ2_STRMM</name>
<dbReference type="PhylomeDB" id="T1IMZ2"/>
<dbReference type="OMA" id="LEWPACI"/>
<organism evidence="1 2">
    <name type="scientific">Strigamia maritima</name>
    <name type="common">European centipede</name>
    <name type="synonym">Geophilus maritimus</name>
    <dbReference type="NCBI Taxonomy" id="126957"/>
    <lineage>
        <taxon>Eukaryota</taxon>
        <taxon>Metazoa</taxon>
        <taxon>Ecdysozoa</taxon>
        <taxon>Arthropoda</taxon>
        <taxon>Myriapoda</taxon>
        <taxon>Chilopoda</taxon>
        <taxon>Pleurostigmophora</taxon>
        <taxon>Geophilomorpha</taxon>
        <taxon>Linotaeniidae</taxon>
        <taxon>Strigamia</taxon>
    </lineage>
</organism>
<dbReference type="Gene3D" id="3.30.420.10">
    <property type="entry name" value="Ribonuclease H-like superfamily/Ribonuclease H"/>
    <property type="match status" value="1"/>
</dbReference>
<dbReference type="Proteomes" id="UP000014500">
    <property type="component" value="Unassembled WGS sequence"/>
</dbReference>
<dbReference type="GO" id="GO:0003676">
    <property type="term" value="F:nucleic acid binding"/>
    <property type="evidence" value="ECO:0007669"/>
    <property type="project" value="InterPro"/>
</dbReference>
<dbReference type="AlphaFoldDB" id="T1IMZ2"/>
<dbReference type="InterPro" id="IPR036397">
    <property type="entry name" value="RNaseH_sf"/>
</dbReference>
<reference evidence="2" key="1">
    <citation type="submission" date="2011-05" db="EMBL/GenBank/DDBJ databases">
        <authorList>
            <person name="Richards S.R."/>
            <person name="Qu J."/>
            <person name="Jiang H."/>
            <person name="Jhangiani S.N."/>
            <person name="Agravi P."/>
            <person name="Goodspeed R."/>
            <person name="Gross S."/>
            <person name="Mandapat C."/>
            <person name="Jackson L."/>
            <person name="Mathew T."/>
            <person name="Pu L."/>
            <person name="Thornton R."/>
            <person name="Saada N."/>
            <person name="Wilczek-Boney K.B."/>
            <person name="Lee S."/>
            <person name="Kovar C."/>
            <person name="Wu Y."/>
            <person name="Scherer S.E."/>
            <person name="Worley K.C."/>
            <person name="Muzny D.M."/>
            <person name="Gibbs R."/>
        </authorList>
    </citation>
    <scope>NUCLEOTIDE SEQUENCE</scope>
    <source>
        <strain evidence="2">Brora</strain>
    </source>
</reference>
<dbReference type="EnsemblMetazoa" id="SMAR002361-RA">
    <property type="protein sequence ID" value="SMAR002361-PA"/>
    <property type="gene ID" value="SMAR002361"/>
</dbReference>
<accession>T1IMZ2</accession>
<evidence type="ECO:0000313" key="1">
    <source>
        <dbReference type="EnsemblMetazoa" id="SMAR002361-PA"/>
    </source>
</evidence>
<reference evidence="1" key="2">
    <citation type="submission" date="2015-02" db="UniProtKB">
        <authorList>
            <consortium name="EnsemblMetazoa"/>
        </authorList>
    </citation>
    <scope>IDENTIFICATION</scope>
</reference>
<proteinExistence type="predicted"/>
<sequence>MNANAYQELLEESLLPLSPDLNPKENAWGLLSRAVNANGQQYNNIVELKAAIISKWEEIEQNQLKTLVNSMPNRLFKVIHKQGKFIVVLLTF</sequence>
<evidence type="ECO:0000313" key="2">
    <source>
        <dbReference type="Proteomes" id="UP000014500"/>
    </source>
</evidence>
<protein>
    <submittedName>
        <fullName evidence="1">Uncharacterized protein</fullName>
    </submittedName>
</protein>
<dbReference type="STRING" id="126957.T1IMZ2"/>
<keyword evidence="2" id="KW-1185">Reference proteome</keyword>